<keyword evidence="3 6" id="KW-0812">Transmembrane</keyword>
<dbReference type="PANTHER" id="PTHR33529">
    <property type="entry name" value="SLR0882 PROTEIN-RELATED"/>
    <property type="match status" value="1"/>
</dbReference>
<gene>
    <name evidence="7" type="ORF">MGWOODY_Tha2081</name>
</gene>
<dbReference type="Pfam" id="PF03739">
    <property type="entry name" value="LptF_LptG"/>
    <property type="match status" value="1"/>
</dbReference>
<comment type="subcellular location">
    <subcellularLocation>
        <location evidence="1">Cell membrane</location>
        <topology evidence="1">Multi-pass membrane protein</topology>
    </subcellularLocation>
</comment>
<feature type="transmembrane region" description="Helical" evidence="6">
    <location>
        <begin position="12"/>
        <end position="33"/>
    </location>
</feature>
<name>A0A160T7R8_9ZZZZ</name>
<feature type="transmembrane region" description="Helical" evidence="6">
    <location>
        <begin position="273"/>
        <end position="292"/>
    </location>
</feature>
<proteinExistence type="predicted"/>
<evidence type="ECO:0000256" key="1">
    <source>
        <dbReference type="ARBA" id="ARBA00004651"/>
    </source>
</evidence>
<dbReference type="GO" id="GO:0043190">
    <property type="term" value="C:ATP-binding cassette (ABC) transporter complex"/>
    <property type="evidence" value="ECO:0007669"/>
    <property type="project" value="InterPro"/>
</dbReference>
<evidence type="ECO:0000256" key="2">
    <source>
        <dbReference type="ARBA" id="ARBA00022475"/>
    </source>
</evidence>
<reference evidence="7" key="1">
    <citation type="submission" date="2015-10" db="EMBL/GenBank/DDBJ databases">
        <authorList>
            <person name="Gilbert D.G."/>
        </authorList>
    </citation>
    <scope>NUCLEOTIDE SEQUENCE</scope>
</reference>
<organism evidence="7">
    <name type="scientific">hydrothermal vent metagenome</name>
    <dbReference type="NCBI Taxonomy" id="652676"/>
    <lineage>
        <taxon>unclassified sequences</taxon>
        <taxon>metagenomes</taxon>
        <taxon>ecological metagenomes</taxon>
    </lineage>
</organism>
<keyword evidence="2" id="KW-1003">Cell membrane</keyword>
<feature type="transmembrane region" description="Helical" evidence="6">
    <location>
        <begin position="63"/>
        <end position="81"/>
    </location>
</feature>
<keyword evidence="4 6" id="KW-1133">Transmembrane helix</keyword>
<sequence>MNKLDSYIARSVLMASLVVVIVIVGLDAIFTLVDELDQLKGDYQFVQALEFMTLRLPRRAYEYMPMACLIGCLAGLGGLAASSELTVMRAAGLSVTRISIAVLKPVALLMILSMVTAEFAIPTLERIAQAQKAVAQGKDDALSNKGKGYWHREGDLFMRFTAIEPGGVLHGVTLYEFDSAQNLIRMRTAERAIYQRAHWSMENVRDLDVTPDRTIATHFDTLDWNTELTPASLSVVMVQPRDMSISNLYSYTRYLERQGLNADNYLLSFWRKVTQPLGTFALVILGISFIFGPLRAVTPGYRIFSGILVGLVYKYAEELLAPASIVFGFAPIWASIIPIVGSATAGIYLLRKAG</sequence>
<evidence type="ECO:0000256" key="6">
    <source>
        <dbReference type="SAM" id="Phobius"/>
    </source>
</evidence>
<keyword evidence="5 6" id="KW-0472">Membrane</keyword>
<dbReference type="GO" id="GO:0015920">
    <property type="term" value="P:lipopolysaccharide transport"/>
    <property type="evidence" value="ECO:0007669"/>
    <property type="project" value="TreeGrafter"/>
</dbReference>
<accession>A0A160T7R8</accession>
<evidence type="ECO:0000256" key="3">
    <source>
        <dbReference type="ARBA" id="ARBA00022692"/>
    </source>
</evidence>
<dbReference type="NCBIfam" id="TIGR04408">
    <property type="entry name" value="LptG_lptG"/>
    <property type="match status" value="1"/>
</dbReference>
<evidence type="ECO:0000256" key="4">
    <source>
        <dbReference type="ARBA" id="ARBA00022989"/>
    </source>
</evidence>
<protein>
    <submittedName>
        <fullName evidence="7">FIG000906: Predicted Permease</fullName>
    </submittedName>
</protein>
<evidence type="ECO:0000313" key="7">
    <source>
        <dbReference type="EMBL" id="CUS40010.1"/>
    </source>
</evidence>
<dbReference type="AlphaFoldDB" id="A0A160T7R8"/>
<feature type="transmembrane region" description="Helical" evidence="6">
    <location>
        <begin position="102"/>
        <end position="121"/>
    </location>
</feature>
<dbReference type="InterPro" id="IPR030923">
    <property type="entry name" value="LptG"/>
</dbReference>
<dbReference type="PANTHER" id="PTHR33529:SF2">
    <property type="entry name" value="LIPOPOLYSACCHARIDE EXPORT SYSTEM PERMEASE PROTEIN LPTG"/>
    <property type="match status" value="1"/>
</dbReference>
<dbReference type="InterPro" id="IPR005495">
    <property type="entry name" value="LptG/LptF_permease"/>
</dbReference>
<dbReference type="GO" id="GO:0055085">
    <property type="term" value="P:transmembrane transport"/>
    <property type="evidence" value="ECO:0007669"/>
    <property type="project" value="InterPro"/>
</dbReference>
<dbReference type="EMBL" id="CZQC01000001">
    <property type="protein sequence ID" value="CUS40010.1"/>
    <property type="molecule type" value="Genomic_DNA"/>
</dbReference>
<feature type="transmembrane region" description="Helical" evidence="6">
    <location>
        <begin position="328"/>
        <end position="350"/>
    </location>
</feature>
<evidence type="ECO:0000256" key="5">
    <source>
        <dbReference type="ARBA" id="ARBA00023136"/>
    </source>
</evidence>